<dbReference type="AlphaFoldDB" id="A0A383C324"/>
<reference evidence="1" key="1">
    <citation type="submission" date="2018-05" db="EMBL/GenBank/DDBJ databases">
        <authorList>
            <person name="Lanie J.A."/>
            <person name="Ng W.-L."/>
            <person name="Kazmierczak K.M."/>
            <person name="Andrzejewski T.M."/>
            <person name="Davidsen T.M."/>
            <person name="Wayne K.J."/>
            <person name="Tettelin H."/>
            <person name="Glass J.I."/>
            <person name="Rusch D."/>
            <person name="Podicherti R."/>
            <person name="Tsui H.-C.T."/>
            <person name="Winkler M.E."/>
        </authorList>
    </citation>
    <scope>NUCLEOTIDE SEQUENCE</scope>
</reference>
<accession>A0A383C324</accession>
<name>A0A383C324_9ZZZZ</name>
<proteinExistence type="predicted"/>
<evidence type="ECO:0000313" key="1">
    <source>
        <dbReference type="EMBL" id="SVE26581.1"/>
    </source>
</evidence>
<sequence>MAVLFPPSNIDSLYHDQVFLMPSSNPTIDL</sequence>
<organism evidence="1">
    <name type="scientific">marine metagenome</name>
    <dbReference type="NCBI Taxonomy" id="408172"/>
    <lineage>
        <taxon>unclassified sequences</taxon>
        <taxon>metagenomes</taxon>
        <taxon>ecological metagenomes</taxon>
    </lineage>
</organism>
<feature type="non-terminal residue" evidence="1">
    <location>
        <position position="30"/>
    </location>
</feature>
<protein>
    <submittedName>
        <fullName evidence="1">Uncharacterized protein</fullName>
    </submittedName>
</protein>
<gene>
    <name evidence="1" type="ORF">METZ01_LOCUS479435</name>
</gene>
<dbReference type="EMBL" id="UINC01205415">
    <property type="protein sequence ID" value="SVE26581.1"/>
    <property type="molecule type" value="Genomic_DNA"/>
</dbReference>